<gene>
    <name evidence="4" type="ORF">C7383_10493</name>
</gene>
<protein>
    <submittedName>
        <fullName evidence="4">Transglutaminase superfamily protein</fullName>
    </submittedName>
</protein>
<reference evidence="4 5" key="1">
    <citation type="submission" date="2018-05" db="EMBL/GenBank/DDBJ databases">
        <authorList>
            <person name="Goeker M."/>
            <person name="Huntemann M."/>
            <person name="Clum A."/>
            <person name="Pillay M."/>
            <person name="Palaniappan K."/>
            <person name="Varghese N."/>
            <person name="Mikhailova N."/>
            <person name="Stamatis D."/>
            <person name="Reddy T."/>
            <person name="Daum C."/>
            <person name="Shapiro N."/>
            <person name="Ivanova N."/>
            <person name="Kyrpides N."/>
            <person name="Woyke T."/>
        </authorList>
    </citation>
    <scope>NUCLEOTIDE SEQUENCE [LARGE SCALE GENOMIC DNA]</scope>
    <source>
        <strain evidence="4 5">DSM 26524</strain>
    </source>
</reference>
<dbReference type="Pfam" id="PF01841">
    <property type="entry name" value="Transglut_core"/>
    <property type="match status" value="1"/>
</dbReference>
<feature type="transmembrane region" description="Helical" evidence="2">
    <location>
        <begin position="110"/>
        <end position="129"/>
    </location>
</feature>
<feature type="compositionally biased region" description="Polar residues" evidence="1">
    <location>
        <begin position="564"/>
        <end position="580"/>
    </location>
</feature>
<name>A0AB73T5W9_9FIRM</name>
<feature type="transmembrane region" description="Helical" evidence="2">
    <location>
        <begin position="600"/>
        <end position="623"/>
    </location>
</feature>
<evidence type="ECO:0000313" key="4">
    <source>
        <dbReference type="EMBL" id="PWJ76647.1"/>
    </source>
</evidence>
<comment type="caution">
    <text evidence="4">The sequence shown here is derived from an EMBL/GenBank/DDBJ whole genome shotgun (WGS) entry which is preliminary data.</text>
</comment>
<feature type="transmembrane region" description="Helical" evidence="2">
    <location>
        <begin position="202"/>
        <end position="221"/>
    </location>
</feature>
<feature type="transmembrane region" description="Helical" evidence="2">
    <location>
        <begin position="27"/>
        <end position="47"/>
    </location>
</feature>
<dbReference type="InterPro" id="IPR038765">
    <property type="entry name" value="Papain-like_cys_pep_sf"/>
</dbReference>
<dbReference type="RefSeq" id="WP_109625795.1">
    <property type="nucleotide sequence ID" value="NZ_JANKBI010000008.1"/>
</dbReference>
<dbReference type="SUPFAM" id="SSF54001">
    <property type="entry name" value="Cysteine proteinases"/>
    <property type="match status" value="1"/>
</dbReference>
<dbReference type="PANTHER" id="PTHR42736:SF1">
    <property type="entry name" value="PROTEIN-GLUTAMINE GAMMA-GLUTAMYLTRANSFERASE"/>
    <property type="match status" value="1"/>
</dbReference>
<dbReference type="SMART" id="SM00460">
    <property type="entry name" value="TGc"/>
    <property type="match status" value="1"/>
</dbReference>
<keyword evidence="5" id="KW-1185">Reference proteome</keyword>
<organism evidence="4 5">
    <name type="scientific">Murimonas intestini</name>
    <dbReference type="NCBI Taxonomy" id="1337051"/>
    <lineage>
        <taxon>Bacteria</taxon>
        <taxon>Bacillati</taxon>
        <taxon>Bacillota</taxon>
        <taxon>Clostridia</taxon>
        <taxon>Lachnospirales</taxon>
        <taxon>Lachnospiraceae</taxon>
        <taxon>Murimonas</taxon>
    </lineage>
</organism>
<dbReference type="AlphaFoldDB" id="A0AB73T5W9"/>
<dbReference type="Proteomes" id="UP000245412">
    <property type="component" value="Unassembled WGS sequence"/>
</dbReference>
<feature type="transmembrane region" description="Helical" evidence="2">
    <location>
        <begin position="54"/>
        <end position="71"/>
    </location>
</feature>
<evidence type="ECO:0000256" key="2">
    <source>
        <dbReference type="SAM" id="Phobius"/>
    </source>
</evidence>
<feature type="transmembrane region" description="Helical" evidence="2">
    <location>
        <begin position="136"/>
        <end position="152"/>
    </location>
</feature>
<proteinExistence type="predicted"/>
<sequence length="735" mass="82237">MVLFICYLAGIFGTVFSFLEAFPVPYNASFLYAGILFFSLLLGLIYIGKKYLKLTLPFTMAVYIWAMYLNLEKISSGAYILVDVIRMEIRNYLYVEENIMTGTQTESMEVTMVLLFVMFVFAIFLFYGTVARGSRFIAVASTAIPAVGGLAIGKVPSLFTLCLLGLCYLGAFTAGGLKYGSMGGGQDWEEEEKYISRVRQKSVLFIGAGAIIIFAVSYYLMAPALGAFLGDKAEARQAIQDTDLLTWARGLLPEAKKQDGGRVITSGNLPEEKHPGFTGETALRVTTDVIPQNVVYLKGFTGAEYTGSTWKPLSEDVYQSDPYDRAEAIENYVGESWENELTIKREQASRGGYAPYFSRKLSNGGSDAEFFLYFQRRDFEEIILRGQEMGLSPAWDSSDYQQYVYENYLSYPADRLSRLEQQCRENPQESIAGVRDYIISYLTGTCAYNLQSGDLPAGEDFTEYFLYERREGYCVHFATAAVLMFRMYGVPARYATGYAVPAGEFYENGGNYMAEVPDSMAHSWAEIYLDGTGWVPVEATPGYGIQSEAASPFETIAPGEMQTEMQPAGQTDSQGNLQTEDQGKNKASETAGNRTGSGSVWGVLGGLVFTAVFIFLLAAGIFVRRAVIIERRRKKDVAGIFSDVLKVLTEAGLPGETDCLAQDFVSKVHDQFKWLSEEELDKMVEMAMRANYGREKMTKEERLYMRSMYRYICVQTGKIMGRWGKIKLRFLKAYY</sequence>
<feature type="transmembrane region" description="Helical" evidence="2">
    <location>
        <begin position="158"/>
        <end position="181"/>
    </location>
</feature>
<dbReference type="InterPro" id="IPR052901">
    <property type="entry name" value="Bact_TGase-like"/>
</dbReference>
<keyword evidence="2" id="KW-0472">Membrane</keyword>
<dbReference type="Gene3D" id="3.10.620.30">
    <property type="match status" value="1"/>
</dbReference>
<dbReference type="EMBL" id="QGGY01000004">
    <property type="protein sequence ID" value="PWJ76647.1"/>
    <property type="molecule type" value="Genomic_DNA"/>
</dbReference>
<keyword evidence="2" id="KW-0812">Transmembrane</keyword>
<accession>A0AB73T5W9</accession>
<evidence type="ECO:0000313" key="5">
    <source>
        <dbReference type="Proteomes" id="UP000245412"/>
    </source>
</evidence>
<keyword evidence="2" id="KW-1133">Transmembrane helix</keyword>
<dbReference type="InterPro" id="IPR002931">
    <property type="entry name" value="Transglutaminase-like"/>
</dbReference>
<dbReference type="PANTHER" id="PTHR42736">
    <property type="entry name" value="PROTEIN-GLUTAMINE GAMMA-GLUTAMYLTRANSFERASE"/>
    <property type="match status" value="1"/>
</dbReference>
<feature type="domain" description="Transglutaminase-like" evidence="3">
    <location>
        <begin position="466"/>
        <end position="541"/>
    </location>
</feature>
<evidence type="ECO:0000256" key="1">
    <source>
        <dbReference type="SAM" id="MobiDB-lite"/>
    </source>
</evidence>
<evidence type="ECO:0000259" key="3">
    <source>
        <dbReference type="SMART" id="SM00460"/>
    </source>
</evidence>
<feature type="region of interest" description="Disordered" evidence="1">
    <location>
        <begin position="564"/>
        <end position="594"/>
    </location>
</feature>